<evidence type="ECO:0000313" key="4">
    <source>
        <dbReference type="Proteomes" id="UP001523216"/>
    </source>
</evidence>
<reference evidence="3 4" key="1">
    <citation type="submission" date="2022-06" db="EMBL/GenBank/DDBJ databases">
        <title>Actinoplanes abujensis sp. nov., isolated from Nigerian arid soil.</title>
        <authorList>
            <person name="Ding P."/>
        </authorList>
    </citation>
    <scope>NUCLEOTIDE SEQUENCE [LARGE SCALE GENOMIC DNA]</scope>
    <source>
        <strain evidence="4">TRM88002</strain>
    </source>
</reference>
<dbReference type="RefSeq" id="WP_251796117.1">
    <property type="nucleotide sequence ID" value="NZ_JAMQOL010000002.1"/>
</dbReference>
<evidence type="ECO:0000313" key="3">
    <source>
        <dbReference type="EMBL" id="MCM4076204.1"/>
    </source>
</evidence>
<protein>
    <submittedName>
        <fullName evidence="3">Uncharacterized protein</fullName>
    </submittedName>
</protein>
<feature type="compositionally biased region" description="Basic and acidic residues" evidence="1">
    <location>
        <begin position="33"/>
        <end position="51"/>
    </location>
</feature>
<feature type="region of interest" description="Disordered" evidence="1">
    <location>
        <begin position="1"/>
        <end position="51"/>
    </location>
</feature>
<keyword evidence="4" id="KW-1185">Reference proteome</keyword>
<dbReference type="Proteomes" id="UP001523216">
    <property type="component" value="Unassembled WGS sequence"/>
</dbReference>
<evidence type="ECO:0000256" key="2">
    <source>
        <dbReference type="SAM" id="Phobius"/>
    </source>
</evidence>
<proteinExistence type="predicted"/>
<keyword evidence="2" id="KW-0472">Membrane</keyword>
<evidence type="ECO:0000256" key="1">
    <source>
        <dbReference type="SAM" id="MobiDB-lite"/>
    </source>
</evidence>
<dbReference type="EMBL" id="JAMQOL010000002">
    <property type="protein sequence ID" value="MCM4076204.1"/>
    <property type="molecule type" value="Genomic_DNA"/>
</dbReference>
<sequence length="131" mass="14494">MHSGHVPEAFTTAAPVLASAPREALSDRPVSQHGREANHRRTEERTDKELVHERADRIRLCEGSVNDDRRRTMTGMDVRGRMEGHRRGIEAAMRIGNTEVRFFGGPVGCLAMIVLSVLASVILTVLLNVVL</sequence>
<name>A0ABT0XSU7_9ACTN</name>
<keyword evidence="2" id="KW-0812">Transmembrane</keyword>
<feature type="transmembrane region" description="Helical" evidence="2">
    <location>
        <begin position="102"/>
        <end position="127"/>
    </location>
</feature>
<gene>
    <name evidence="3" type="ORF">LXN57_01340</name>
</gene>
<accession>A0ABT0XSU7</accession>
<organism evidence="3 4">
    <name type="scientific">Paractinoplanes hotanensis</name>
    <dbReference type="NCBI Taxonomy" id="2906497"/>
    <lineage>
        <taxon>Bacteria</taxon>
        <taxon>Bacillati</taxon>
        <taxon>Actinomycetota</taxon>
        <taxon>Actinomycetes</taxon>
        <taxon>Micromonosporales</taxon>
        <taxon>Micromonosporaceae</taxon>
        <taxon>Paractinoplanes</taxon>
    </lineage>
</organism>
<keyword evidence="2" id="KW-1133">Transmembrane helix</keyword>
<comment type="caution">
    <text evidence="3">The sequence shown here is derived from an EMBL/GenBank/DDBJ whole genome shotgun (WGS) entry which is preliminary data.</text>
</comment>